<dbReference type="EMBL" id="DXBU01000189">
    <property type="protein sequence ID" value="HIZ23845.1"/>
    <property type="molecule type" value="Genomic_DNA"/>
</dbReference>
<dbReference type="InterPro" id="IPR001789">
    <property type="entry name" value="Sig_transdc_resp-reg_receiver"/>
</dbReference>
<dbReference type="GO" id="GO:0003677">
    <property type="term" value="F:DNA binding"/>
    <property type="evidence" value="ECO:0007669"/>
    <property type="project" value="UniProtKB-KW"/>
</dbReference>
<gene>
    <name evidence="6" type="ORF">IAA21_13845</name>
</gene>
<evidence type="ECO:0000256" key="3">
    <source>
        <dbReference type="PROSITE-ProRule" id="PRU00169"/>
    </source>
</evidence>
<evidence type="ECO:0000259" key="5">
    <source>
        <dbReference type="PROSITE" id="PS50930"/>
    </source>
</evidence>
<dbReference type="GO" id="GO:0000156">
    <property type="term" value="F:phosphorelay response regulator activity"/>
    <property type="evidence" value="ECO:0007669"/>
    <property type="project" value="InterPro"/>
</dbReference>
<dbReference type="SMART" id="SM00448">
    <property type="entry name" value="REC"/>
    <property type="match status" value="1"/>
</dbReference>
<dbReference type="PANTHER" id="PTHR37299:SF1">
    <property type="entry name" value="STAGE 0 SPORULATION PROTEIN A HOMOLOG"/>
    <property type="match status" value="1"/>
</dbReference>
<comment type="caution">
    <text evidence="6">The sequence shown here is derived from an EMBL/GenBank/DDBJ whole genome shotgun (WGS) entry which is preliminary data.</text>
</comment>
<dbReference type="Pfam" id="PF04397">
    <property type="entry name" value="LytTR"/>
    <property type="match status" value="1"/>
</dbReference>
<evidence type="ECO:0000313" key="6">
    <source>
        <dbReference type="EMBL" id="HIZ23845.1"/>
    </source>
</evidence>
<dbReference type="Pfam" id="PF00072">
    <property type="entry name" value="Response_reg"/>
    <property type="match status" value="1"/>
</dbReference>
<dbReference type="SMART" id="SM00850">
    <property type="entry name" value="LytTR"/>
    <property type="match status" value="1"/>
</dbReference>
<accession>A0A9D2DVH3</accession>
<evidence type="ECO:0000259" key="4">
    <source>
        <dbReference type="PROSITE" id="PS50110"/>
    </source>
</evidence>
<dbReference type="Gene3D" id="2.40.50.1020">
    <property type="entry name" value="LytTr DNA-binding domain"/>
    <property type="match status" value="1"/>
</dbReference>
<dbReference type="InterPro" id="IPR007492">
    <property type="entry name" value="LytTR_DNA-bd_dom"/>
</dbReference>
<reference evidence="6" key="1">
    <citation type="journal article" date="2021" name="PeerJ">
        <title>Extensive microbial diversity within the chicken gut microbiome revealed by metagenomics and culture.</title>
        <authorList>
            <person name="Gilroy R."/>
            <person name="Ravi A."/>
            <person name="Getino M."/>
            <person name="Pursley I."/>
            <person name="Horton D.L."/>
            <person name="Alikhan N.F."/>
            <person name="Baker D."/>
            <person name="Gharbi K."/>
            <person name="Hall N."/>
            <person name="Watson M."/>
            <person name="Adriaenssens E.M."/>
            <person name="Foster-Nyarko E."/>
            <person name="Jarju S."/>
            <person name="Secka A."/>
            <person name="Antonio M."/>
            <person name="Oren A."/>
            <person name="Chaudhuri R.R."/>
            <person name="La Ragione R."/>
            <person name="Hildebrand F."/>
            <person name="Pallen M.J."/>
        </authorList>
    </citation>
    <scope>NUCLEOTIDE SEQUENCE</scope>
    <source>
        <strain evidence="6">14324</strain>
    </source>
</reference>
<evidence type="ECO:0000256" key="1">
    <source>
        <dbReference type="ARBA" id="ARBA00018672"/>
    </source>
</evidence>
<dbReference type="PROSITE" id="PS50930">
    <property type="entry name" value="HTH_LYTTR"/>
    <property type="match status" value="1"/>
</dbReference>
<dbReference type="PANTHER" id="PTHR37299">
    <property type="entry name" value="TRANSCRIPTIONAL REGULATOR-RELATED"/>
    <property type="match status" value="1"/>
</dbReference>
<dbReference type="AlphaFoldDB" id="A0A9D2DVH3"/>
<dbReference type="SUPFAM" id="SSF52172">
    <property type="entry name" value="CheY-like"/>
    <property type="match status" value="1"/>
</dbReference>
<feature type="modified residue" description="4-aspartylphosphate" evidence="3">
    <location>
        <position position="57"/>
    </location>
</feature>
<proteinExistence type="predicted"/>
<comment type="function">
    <text evidence="2">May play the central regulatory role in sporulation. It may be an element of the effector pathway responsible for the activation of sporulation genes in response to nutritional stress. Spo0A may act in concert with spo0H (a sigma factor) to control the expression of some genes that are critical to the sporulation process.</text>
</comment>
<dbReference type="InterPro" id="IPR046947">
    <property type="entry name" value="LytR-like"/>
</dbReference>
<dbReference type="InterPro" id="IPR011006">
    <property type="entry name" value="CheY-like_superfamily"/>
</dbReference>
<name>A0A9D2DVH3_9FIRM</name>
<protein>
    <recommendedName>
        <fullName evidence="1">Stage 0 sporulation protein A homolog</fullName>
    </recommendedName>
</protein>
<dbReference type="Proteomes" id="UP000824041">
    <property type="component" value="Unassembled WGS sequence"/>
</dbReference>
<dbReference type="Gene3D" id="3.40.50.2300">
    <property type="match status" value="1"/>
</dbReference>
<keyword evidence="6" id="KW-0238">DNA-binding</keyword>
<feature type="domain" description="HTH LytTR-type" evidence="5">
    <location>
        <begin position="129"/>
        <end position="229"/>
    </location>
</feature>
<evidence type="ECO:0000313" key="7">
    <source>
        <dbReference type="Proteomes" id="UP000824041"/>
    </source>
</evidence>
<organism evidence="6 7">
    <name type="scientific">Candidatus Blautia faecigallinarum</name>
    <dbReference type="NCBI Taxonomy" id="2838488"/>
    <lineage>
        <taxon>Bacteria</taxon>
        <taxon>Bacillati</taxon>
        <taxon>Bacillota</taxon>
        <taxon>Clostridia</taxon>
        <taxon>Lachnospirales</taxon>
        <taxon>Lachnospiraceae</taxon>
        <taxon>Blautia</taxon>
    </lineage>
</organism>
<keyword evidence="3" id="KW-0597">Phosphoprotein</keyword>
<sequence length="235" mass="27542">MIAICDDERRDGEELAALIRETPDWKAHPFPIQLFDKPAELLEEIKKGNRFGLIFMDIYLGEERGDLIAREILDLDKETELVFQTNSLDFAIKAFELNALHYLVKPLSVEKVSEVLRRYQQKKNNLGVLELKAGRKDYLFQKENITKIISEKKGIRIYQKEEADMWIKTSFQNVADLMDDGTFLVVSRGYLVNMGYIQSIDREKCILEDGTEILLSRKNRGEIRQRYHDYLFERA</sequence>
<feature type="domain" description="Response regulatory" evidence="4">
    <location>
        <begin position="1"/>
        <end position="120"/>
    </location>
</feature>
<reference evidence="6" key="2">
    <citation type="submission" date="2021-04" db="EMBL/GenBank/DDBJ databases">
        <authorList>
            <person name="Gilroy R."/>
        </authorList>
    </citation>
    <scope>NUCLEOTIDE SEQUENCE</scope>
    <source>
        <strain evidence="6">14324</strain>
    </source>
</reference>
<dbReference type="PROSITE" id="PS50110">
    <property type="entry name" value="RESPONSE_REGULATORY"/>
    <property type="match status" value="1"/>
</dbReference>
<evidence type="ECO:0000256" key="2">
    <source>
        <dbReference type="ARBA" id="ARBA00024867"/>
    </source>
</evidence>